<sequence>MAFYFQYRNLGKRVKQQLDELDDREKGQQESSPRFSGATAGGEQYDIGKDSASDDENGTAKNFPYAALDGIALETDQQGQKYYQNPKNWSLLSRMRTVSILVTIAFVVTAASSIDSAVARQAAMDFRVSEVTEALGGTAIYLIGFGVGALLASPASEMVGRYPVYLGTLIIFGCWLIGAGLAPNIGAQIAFRFLAGLFGSPPLTVAGGSITDMFTTRERIWAFPIFAIVGFGGPVLCYCHGRPELALGRVDHAHYRWPGHCGDPDCKKGDTRAPASMYKARHLRKLTGDDRFKTVVEAAGHSFAKGLKANFTSPFILALEPIVLLFTLYLAVVYIILFTFLDGYTYIFQETYGVNQGISNLCFLGLLVGILMLLVIVPLVNNITTKQLARDGDDGTGKALNQGTRIIFSIIGASLIPLGLFWMGWTDYSSISVWSPLVASAVVGFGIISIFTSAYLYIIDSYHVYAASALTFVALVRYLAAGGMTVVGIPMYKNLGTHWTLTVLACISIVIALVPYVLYVWGHKVRGRSKYAVGESK</sequence>
<feature type="transmembrane region" description="Helical" evidence="6">
    <location>
        <begin position="498"/>
        <end position="521"/>
    </location>
</feature>
<feature type="transmembrane region" description="Helical" evidence="6">
    <location>
        <begin position="315"/>
        <end position="337"/>
    </location>
</feature>
<dbReference type="PANTHER" id="PTHR23502">
    <property type="entry name" value="MAJOR FACILITATOR SUPERFAMILY"/>
    <property type="match status" value="1"/>
</dbReference>
<evidence type="ECO:0000256" key="3">
    <source>
        <dbReference type="ARBA" id="ARBA00022989"/>
    </source>
</evidence>
<keyword evidence="8" id="KW-1185">Reference proteome</keyword>
<organism evidence="7 8">
    <name type="scientific">Lithohypha guttulata</name>
    <dbReference type="NCBI Taxonomy" id="1690604"/>
    <lineage>
        <taxon>Eukaryota</taxon>
        <taxon>Fungi</taxon>
        <taxon>Dikarya</taxon>
        <taxon>Ascomycota</taxon>
        <taxon>Pezizomycotina</taxon>
        <taxon>Eurotiomycetes</taxon>
        <taxon>Chaetothyriomycetidae</taxon>
        <taxon>Chaetothyriales</taxon>
        <taxon>Trichomeriaceae</taxon>
        <taxon>Lithohypha</taxon>
    </lineage>
</organism>
<comment type="caution">
    <text evidence="7">The sequence shown here is derived from an EMBL/GenBank/DDBJ whole genome shotgun (WGS) entry which is preliminary data.</text>
</comment>
<evidence type="ECO:0000256" key="5">
    <source>
        <dbReference type="SAM" id="MobiDB-lite"/>
    </source>
</evidence>
<feature type="transmembrane region" description="Helical" evidence="6">
    <location>
        <begin position="220"/>
        <end position="239"/>
    </location>
</feature>
<reference evidence="7 8" key="1">
    <citation type="submission" date="2023-08" db="EMBL/GenBank/DDBJ databases">
        <title>Black Yeasts Isolated from many extreme environments.</title>
        <authorList>
            <person name="Coleine C."/>
            <person name="Stajich J.E."/>
            <person name="Selbmann L."/>
        </authorList>
    </citation>
    <scope>NUCLEOTIDE SEQUENCE [LARGE SCALE GENOMIC DNA]</scope>
    <source>
        <strain evidence="7 8">CCFEE 5885</strain>
    </source>
</reference>
<feature type="transmembrane region" description="Helical" evidence="6">
    <location>
        <begin position="357"/>
        <end position="380"/>
    </location>
</feature>
<dbReference type="EMBL" id="JAVRRG010000100">
    <property type="protein sequence ID" value="KAK5086133.1"/>
    <property type="molecule type" value="Genomic_DNA"/>
</dbReference>
<feature type="transmembrane region" description="Helical" evidence="6">
    <location>
        <begin position="406"/>
        <end position="425"/>
    </location>
</feature>
<feature type="region of interest" description="Disordered" evidence="5">
    <location>
        <begin position="16"/>
        <end position="59"/>
    </location>
</feature>
<evidence type="ECO:0000313" key="8">
    <source>
        <dbReference type="Proteomes" id="UP001345013"/>
    </source>
</evidence>
<keyword evidence="3 6" id="KW-1133">Transmembrane helix</keyword>
<dbReference type="InterPro" id="IPR011701">
    <property type="entry name" value="MFS"/>
</dbReference>
<evidence type="ECO:0000313" key="7">
    <source>
        <dbReference type="EMBL" id="KAK5086133.1"/>
    </source>
</evidence>
<dbReference type="SUPFAM" id="SSF103473">
    <property type="entry name" value="MFS general substrate transporter"/>
    <property type="match status" value="1"/>
</dbReference>
<comment type="subcellular location">
    <subcellularLocation>
        <location evidence="1">Membrane</location>
        <topology evidence="1">Multi-pass membrane protein</topology>
    </subcellularLocation>
</comment>
<proteinExistence type="predicted"/>
<evidence type="ECO:0000256" key="6">
    <source>
        <dbReference type="SAM" id="Phobius"/>
    </source>
</evidence>
<dbReference type="Gene3D" id="1.20.1250.20">
    <property type="entry name" value="MFS general substrate transporter like domains"/>
    <property type="match status" value="1"/>
</dbReference>
<dbReference type="CDD" id="cd17323">
    <property type="entry name" value="MFS_Tpo1_MDR_like"/>
    <property type="match status" value="1"/>
</dbReference>
<evidence type="ECO:0000256" key="1">
    <source>
        <dbReference type="ARBA" id="ARBA00004141"/>
    </source>
</evidence>
<evidence type="ECO:0000256" key="4">
    <source>
        <dbReference type="ARBA" id="ARBA00023136"/>
    </source>
</evidence>
<keyword evidence="2 6" id="KW-0812">Transmembrane</keyword>
<evidence type="ECO:0000256" key="2">
    <source>
        <dbReference type="ARBA" id="ARBA00022692"/>
    </source>
</evidence>
<name>A0ABR0K4L3_9EURO</name>
<dbReference type="InterPro" id="IPR036259">
    <property type="entry name" value="MFS_trans_sf"/>
</dbReference>
<keyword evidence="4 6" id="KW-0472">Membrane</keyword>
<accession>A0ABR0K4L3</accession>
<dbReference type="Pfam" id="PF07690">
    <property type="entry name" value="MFS_1"/>
    <property type="match status" value="1"/>
</dbReference>
<evidence type="ECO:0008006" key="9">
    <source>
        <dbReference type="Google" id="ProtNLM"/>
    </source>
</evidence>
<gene>
    <name evidence="7" type="ORF">LTR24_007064</name>
</gene>
<feature type="transmembrane region" description="Helical" evidence="6">
    <location>
        <begin position="437"/>
        <end position="458"/>
    </location>
</feature>
<feature type="transmembrane region" description="Helical" evidence="6">
    <location>
        <begin position="97"/>
        <end position="114"/>
    </location>
</feature>
<feature type="transmembrane region" description="Helical" evidence="6">
    <location>
        <begin position="134"/>
        <end position="152"/>
    </location>
</feature>
<dbReference type="Gene3D" id="1.20.1720.10">
    <property type="entry name" value="Multidrug resistance protein D"/>
    <property type="match status" value="1"/>
</dbReference>
<dbReference type="Proteomes" id="UP001345013">
    <property type="component" value="Unassembled WGS sequence"/>
</dbReference>
<protein>
    <recommendedName>
        <fullName evidence="9">Major facilitator superfamily (MFS) profile domain-containing protein</fullName>
    </recommendedName>
</protein>
<feature type="transmembrane region" description="Helical" evidence="6">
    <location>
        <begin position="164"/>
        <end position="191"/>
    </location>
</feature>
<feature type="transmembrane region" description="Helical" evidence="6">
    <location>
        <begin position="470"/>
        <end position="492"/>
    </location>
</feature>
<dbReference type="PANTHER" id="PTHR23502:SF47">
    <property type="entry name" value="MAJOR FACILITATOR SUPERFAMILY (MFS) PROFILE DOMAIN-CONTAINING PROTEIN-RELATED"/>
    <property type="match status" value="1"/>
</dbReference>